<dbReference type="FunFam" id="1.20.1260.100:FF:000001">
    <property type="entry name" value="translocator protein 2"/>
    <property type="match status" value="1"/>
</dbReference>
<feature type="transmembrane region" description="Helical" evidence="6">
    <location>
        <begin position="79"/>
        <end position="99"/>
    </location>
</feature>
<organism evidence="7 8">
    <name type="scientific">Agrilus planipennis</name>
    <name type="common">Emerald ash borer</name>
    <name type="synonym">Agrilus marcopoli</name>
    <dbReference type="NCBI Taxonomy" id="224129"/>
    <lineage>
        <taxon>Eukaryota</taxon>
        <taxon>Metazoa</taxon>
        <taxon>Ecdysozoa</taxon>
        <taxon>Arthropoda</taxon>
        <taxon>Hexapoda</taxon>
        <taxon>Insecta</taxon>
        <taxon>Pterygota</taxon>
        <taxon>Neoptera</taxon>
        <taxon>Endopterygota</taxon>
        <taxon>Coleoptera</taxon>
        <taxon>Polyphaga</taxon>
        <taxon>Elateriformia</taxon>
        <taxon>Buprestoidea</taxon>
        <taxon>Buprestidae</taxon>
        <taxon>Agrilinae</taxon>
        <taxon>Agrilus</taxon>
    </lineage>
</organism>
<evidence type="ECO:0000256" key="4">
    <source>
        <dbReference type="ARBA" id="ARBA00022989"/>
    </source>
</evidence>
<proteinExistence type="inferred from homology"/>
<dbReference type="Gene3D" id="1.20.1260.100">
    <property type="entry name" value="TspO/MBR protein"/>
    <property type="match status" value="1"/>
</dbReference>
<feature type="transmembrane region" description="Helical" evidence="6">
    <location>
        <begin position="6"/>
        <end position="25"/>
    </location>
</feature>
<keyword evidence="4 6" id="KW-1133">Transmembrane helix</keyword>
<accession>A0A1W4WB43</accession>
<dbReference type="InterPro" id="IPR038330">
    <property type="entry name" value="TspO/MBR-related_sf"/>
</dbReference>
<keyword evidence="7" id="KW-1185">Reference proteome</keyword>
<evidence type="ECO:0000256" key="2">
    <source>
        <dbReference type="ARBA" id="ARBA00007524"/>
    </source>
</evidence>
<evidence type="ECO:0000313" key="7">
    <source>
        <dbReference type="Proteomes" id="UP000192223"/>
    </source>
</evidence>
<dbReference type="CDD" id="cd15904">
    <property type="entry name" value="TSPO_MBR"/>
    <property type="match status" value="1"/>
</dbReference>
<reference evidence="8" key="1">
    <citation type="submission" date="2025-08" db="UniProtKB">
        <authorList>
            <consortium name="RefSeq"/>
        </authorList>
    </citation>
    <scope>IDENTIFICATION</scope>
    <source>
        <tissue evidence="8">Entire body</tissue>
    </source>
</reference>
<dbReference type="InterPro" id="IPR004307">
    <property type="entry name" value="TspO_MBR"/>
</dbReference>
<sequence length="171" mass="18863">MVVNWPAAGAVLLPHIGGFAGAIATRSNVETWYKGLQKPCFTPPTWSFGCVWSGIYSGIGYASYMVWRDGGGFEGEARLPLAVYATNLALNWAWTPIFFGAKKTQLALYEINLITATAVATGVLFYKINPIAGYLFIPYIAWLGLATALNYKIWKDNPEETDDKIVEIKDK</sequence>
<evidence type="ECO:0000256" key="1">
    <source>
        <dbReference type="ARBA" id="ARBA00004141"/>
    </source>
</evidence>
<dbReference type="GeneID" id="108734243"/>
<dbReference type="AlphaFoldDB" id="A0A1W4WB43"/>
<comment type="subcellular location">
    <subcellularLocation>
        <location evidence="1">Membrane</location>
        <topology evidence="1">Multi-pass membrane protein</topology>
    </subcellularLocation>
</comment>
<dbReference type="KEGG" id="apln:108734243"/>
<dbReference type="OrthoDB" id="8841220at2759"/>
<dbReference type="STRING" id="224129.A0A1W4WB43"/>
<dbReference type="FunCoup" id="A0A1W4WB43">
    <property type="interactions" value="257"/>
</dbReference>
<dbReference type="RefSeq" id="XP_018321224.1">
    <property type="nucleotide sequence ID" value="XM_018465722.2"/>
</dbReference>
<evidence type="ECO:0000256" key="3">
    <source>
        <dbReference type="ARBA" id="ARBA00022692"/>
    </source>
</evidence>
<keyword evidence="3 6" id="KW-0812">Transmembrane</keyword>
<protein>
    <submittedName>
        <fullName evidence="8">Translocator protein</fullName>
    </submittedName>
</protein>
<dbReference type="GO" id="GO:0033013">
    <property type="term" value="P:tetrapyrrole metabolic process"/>
    <property type="evidence" value="ECO:0007669"/>
    <property type="project" value="UniProtKB-ARBA"/>
</dbReference>
<name>A0A1W4WB43_AGRPL</name>
<dbReference type="PIRSF" id="PIRSF005859">
    <property type="entry name" value="PBR"/>
    <property type="match status" value="1"/>
</dbReference>
<evidence type="ECO:0000313" key="8">
    <source>
        <dbReference type="RefSeq" id="XP_018321224.1"/>
    </source>
</evidence>
<gene>
    <name evidence="8" type="primary">LOC108734243</name>
</gene>
<dbReference type="PANTHER" id="PTHR10057">
    <property type="entry name" value="PERIPHERAL-TYPE BENZODIAZEPINE RECEPTOR"/>
    <property type="match status" value="1"/>
</dbReference>
<comment type="similarity">
    <text evidence="2">Belongs to the TspO/BZRP family.</text>
</comment>
<dbReference type="Proteomes" id="UP000192223">
    <property type="component" value="Unplaced"/>
</dbReference>
<feature type="transmembrane region" description="Helical" evidence="6">
    <location>
        <begin position="106"/>
        <end position="125"/>
    </location>
</feature>
<dbReference type="PANTHER" id="PTHR10057:SF0">
    <property type="entry name" value="TRANSLOCATOR PROTEIN"/>
    <property type="match status" value="1"/>
</dbReference>
<evidence type="ECO:0000256" key="6">
    <source>
        <dbReference type="SAM" id="Phobius"/>
    </source>
</evidence>
<dbReference type="InParanoid" id="A0A1W4WB43"/>
<feature type="transmembrane region" description="Helical" evidence="6">
    <location>
        <begin position="131"/>
        <end position="151"/>
    </location>
</feature>
<dbReference type="GO" id="GO:0005741">
    <property type="term" value="C:mitochondrial outer membrane"/>
    <property type="evidence" value="ECO:0007669"/>
    <property type="project" value="TreeGrafter"/>
</dbReference>
<keyword evidence="5 6" id="KW-0472">Membrane</keyword>
<evidence type="ECO:0000256" key="5">
    <source>
        <dbReference type="ARBA" id="ARBA00023136"/>
    </source>
</evidence>
<dbReference type="Pfam" id="PF03073">
    <property type="entry name" value="TspO_MBR"/>
    <property type="match status" value="1"/>
</dbReference>
<feature type="transmembrane region" description="Helical" evidence="6">
    <location>
        <begin position="46"/>
        <end position="67"/>
    </location>
</feature>